<comment type="caution">
    <text evidence="3">The sequence shown here is derived from an EMBL/GenBank/DDBJ whole genome shotgun (WGS) entry which is preliminary data.</text>
</comment>
<keyword evidence="4" id="KW-1185">Reference proteome</keyword>
<accession>A0AAW1NMR6</accession>
<proteinExistence type="predicted"/>
<feature type="compositionally biased region" description="Low complexity" evidence="1">
    <location>
        <begin position="110"/>
        <end position="120"/>
    </location>
</feature>
<dbReference type="PROSITE" id="PS51140">
    <property type="entry name" value="CUE"/>
    <property type="match status" value="1"/>
</dbReference>
<organism evidence="3 4">
    <name type="scientific">Symbiochloris irregularis</name>
    <dbReference type="NCBI Taxonomy" id="706552"/>
    <lineage>
        <taxon>Eukaryota</taxon>
        <taxon>Viridiplantae</taxon>
        <taxon>Chlorophyta</taxon>
        <taxon>core chlorophytes</taxon>
        <taxon>Trebouxiophyceae</taxon>
        <taxon>Trebouxiales</taxon>
        <taxon>Trebouxiaceae</taxon>
        <taxon>Symbiochloris</taxon>
    </lineage>
</organism>
<evidence type="ECO:0000313" key="4">
    <source>
        <dbReference type="Proteomes" id="UP001465755"/>
    </source>
</evidence>
<feature type="region of interest" description="Disordered" evidence="1">
    <location>
        <begin position="110"/>
        <end position="147"/>
    </location>
</feature>
<dbReference type="CDD" id="cd14279">
    <property type="entry name" value="CUE"/>
    <property type="match status" value="1"/>
</dbReference>
<dbReference type="PANTHER" id="PTHR31245:SF20">
    <property type="entry name" value="F18B13.13 PROTEIN"/>
    <property type="match status" value="1"/>
</dbReference>
<evidence type="ECO:0000313" key="3">
    <source>
        <dbReference type="EMBL" id="KAK9787872.1"/>
    </source>
</evidence>
<dbReference type="AlphaFoldDB" id="A0AAW1NMR6"/>
<dbReference type="PANTHER" id="PTHR31245">
    <property type="entry name" value="UBIQUITIN SYSTEM COMPONENT CUE PROTEIN"/>
    <property type="match status" value="1"/>
</dbReference>
<gene>
    <name evidence="3" type="ORF">WJX73_003194</name>
</gene>
<dbReference type="InterPro" id="IPR009060">
    <property type="entry name" value="UBA-like_sf"/>
</dbReference>
<dbReference type="SUPFAM" id="SSF46934">
    <property type="entry name" value="UBA-like"/>
    <property type="match status" value="1"/>
</dbReference>
<dbReference type="EMBL" id="JALJOQ010000238">
    <property type="protein sequence ID" value="KAK9787872.1"/>
    <property type="molecule type" value="Genomic_DNA"/>
</dbReference>
<feature type="domain" description="CUE" evidence="2">
    <location>
        <begin position="56"/>
        <end position="99"/>
    </location>
</feature>
<name>A0AAW1NMR6_9CHLO</name>
<sequence>MSVAAHSPPCYGHKRLFEHPESSSDLATAHKRLRKLCASPHGRCDALAQALPAYALSDSTKAALCGLFPDMDEQVVTEVLDACGDNIDAAIKRLGELSLSAGAGRSCTPAAAGPAAGAAGDNLGSAPVSPDKAGAQQHQQSAAPEKRTLQEWVDALVRHISEAQGVEDARARASQVLQAFQHALALAHRKEADDVMRDRLGELTRENGILKRAVAIQAQRIQGASSSSAHENMRLRSQVAEYEAKLHSLELSNFSLAMHLKAATGSAGIGLANGRPPDVF</sequence>
<evidence type="ECO:0000259" key="2">
    <source>
        <dbReference type="PROSITE" id="PS51140"/>
    </source>
</evidence>
<dbReference type="Pfam" id="PF02845">
    <property type="entry name" value="CUE"/>
    <property type="match status" value="1"/>
</dbReference>
<protein>
    <recommendedName>
        <fullName evidence="2">CUE domain-containing protein</fullName>
    </recommendedName>
</protein>
<dbReference type="InterPro" id="IPR003892">
    <property type="entry name" value="CUE"/>
</dbReference>
<dbReference type="Proteomes" id="UP001465755">
    <property type="component" value="Unassembled WGS sequence"/>
</dbReference>
<dbReference type="Gene3D" id="1.10.8.10">
    <property type="entry name" value="DNA helicase RuvA subunit, C-terminal domain"/>
    <property type="match status" value="1"/>
</dbReference>
<reference evidence="3 4" key="1">
    <citation type="journal article" date="2024" name="Nat. Commun.">
        <title>Phylogenomics reveals the evolutionary origins of lichenization in chlorophyte algae.</title>
        <authorList>
            <person name="Puginier C."/>
            <person name="Libourel C."/>
            <person name="Otte J."/>
            <person name="Skaloud P."/>
            <person name="Haon M."/>
            <person name="Grisel S."/>
            <person name="Petersen M."/>
            <person name="Berrin J.G."/>
            <person name="Delaux P.M."/>
            <person name="Dal Grande F."/>
            <person name="Keller J."/>
        </authorList>
    </citation>
    <scope>NUCLEOTIDE SEQUENCE [LARGE SCALE GENOMIC DNA]</scope>
    <source>
        <strain evidence="3 4">SAG 2036</strain>
    </source>
</reference>
<dbReference type="GO" id="GO:0043130">
    <property type="term" value="F:ubiquitin binding"/>
    <property type="evidence" value="ECO:0007669"/>
    <property type="project" value="InterPro"/>
</dbReference>
<evidence type="ECO:0000256" key="1">
    <source>
        <dbReference type="SAM" id="MobiDB-lite"/>
    </source>
</evidence>